<dbReference type="SUPFAM" id="SSF81321">
    <property type="entry name" value="Family A G protein-coupled receptor-like"/>
    <property type="match status" value="1"/>
</dbReference>
<dbReference type="AlphaFoldDB" id="A0A137P839"/>
<protein>
    <recommendedName>
        <fullName evidence="3">G-protein coupled receptors family 1 profile domain-containing protein</fullName>
    </recommendedName>
</protein>
<name>A0A137P839_CONC2</name>
<evidence type="ECO:0000313" key="1">
    <source>
        <dbReference type="EMBL" id="KXN71139.1"/>
    </source>
</evidence>
<accession>A0A137P839</accession>
<evidence type="ECO:0000313" key="2">
    <source>
        <dbReference type="Proteomes" id="UP000070444"/>
    </source>
</evidence>
<reference evidence="1 2" key="1">
    <citation type="journal article" date="2015" name="Genome Biol. Evol.">
        <title>Phylogenomic analyses indicate that early fungi evolved digesting cell walls of algal ancestors of land plants.</title>
        <authorList>
            <person name="Chang Y."/>
            <person name="Wang S."/>
            <person name="Sekimoto S."/>
            <person name="Aerts A.L."/>
            <person name="Choi C."/>
            <person name="Clum A."/>
            <person name="LaButti K.M."/>
            <person name="Lindquist E.A."/>
            <person name="Yee Ngan C."/>
            <person name="Ohm R.A."/>
            <person name="Salamov A.A."/>
            <person name="Grigoriev I.V."/>
            <person name="Spatafora J.W."/>
            <person name="Berbee M.L."/>
        </authorList>
    </citation>
    <scope>NUCLEOTIDE SEQUENCE [LARGE SCALE GENOMIC DNA]</scope>
    <source>
        <strain evidence="1 2">NRRL 28638</strain>
    </source>
</reference>
<evidence type="ECO:0008006" key="3">
    <source>
        <dbReference type="Google" id="ProtNLM"/>
    </source>
</evidence>
<dbReference type="Proteomes" id="UP000070444">
    <property type="component" value="Unassembled WGS sequence"/>
</dbReference>
<dbReference type="EMBL" id="KQ964483">
    <property type="protein sequence ID" value="KXN71139.1"/>
    <property type="molecule type" value="Genomic_DNA"/>
</dbReference>
<proteinExistence type="predicted"/>
<keyword evidence="2" id="KW-1185">Reference proteome</keyword>
<gene>
    <name evidence="1" type="ORF">CONCODRAFT_6242</name>
</gene>
<organism evidence="1 2">
    <name type="scientific">Conidiobolus coronatus (strain ATCC 28846 / CBS 209.66 / NRRL 28638)</name>
    <name type="common">Delacroixia coronata</name>
    <dbReference type="NCBI Taxonomy" id="796925"/>
    <lineage>
        <taxon>Eukaryota</taxon>
        <taxon>Fungi</taxon>
        <taxon>Fungi incertae sedis</taxon>
        <taxon>Zoopagomycota</taxon>
        <taxon>Entomophthoromycotina</taxon>
        <taxon>Entomophthoromycetes</taxon>
        <taxon>Entomophthorales</taxon>
        <taxon>Ancylistaceae</taxon>
        <taxon>Conidiobolus</taxon>
    </lineage>
</organism>
<dbReference type="Gene3D" id="1.20.1070.10">
    <property type="entry name" value="Rhodopsin 7-helix transmembrane proteins"/>
    <property type="match status" value="1"/>
</dbReference>
<sequence length="214" mass="24777">MTFSILILNSVTSIVLIIIKISFSDISQNEGYIFCSLNFKSNAPSKIIELALGFSACLFLVTFSICYFNIGRAYYKGIRSLEASALELDKRYSIELNSLNARRKRQIHDNSNDLESINLCNNSSNSNQIYKPKFQVIKLLSILKSLSLIIIPFIEILPIALIHILNHYVEISDYELIENICYWIVEFIPLTNPLMVLFLHRETWVEFYHLIDRK</sequence>